<dbReference type="GO" id="GO:0005506">
    <property type="term" value="F:iron ion binding"/>
    <property type="evidence" value="ECO:0007669"/>
    <property type="project" value="InterPro"/>
</dbReference>
<evidence type="ECO:0000256" key="2">
    <source>
        <dbReference type="ARBA" id="ARBA00023004"/>
    </source>
</evidence>
<evidence type="ECO:0000313" key="4">
    <source>
        <dbReference type="Proteomes" id="UP001177140"/>
    </source>
</evidence>
<dbReference type="SUPFAM" id="SSF48264">
    <property type="entry name" value="Cytochrome P450"/>
    <property type="match status" value="1"/>
</dbReference>
<dbReference type="Proteomes" id="UP001177140">
    <property type="component" value="Unassembled WGS sequence"/>
</dbReference>
<reference evidence="3" key="1">
    <citation type="submission" date="2022-03" db="EMBL/GenBank/DDBJ databases">
        <title>A functionally conserved STORR gene fusion in Papaver species that diverged 16.8 million years ago.</title>
        <authorList>
            <person name="Catania T."/>
        </authorList>
    </citation>
    <scope>NUCLEOTIDE SEQUENCE</scope>
    <source>
        <strain evidence="3">S-191538</strain>
    </source>
</reference>
<evidence type="ECO:0000256" key="1">
    <source>
        <dbReference type="ARBA" id="ARBA00022723"/>
    </source>
</evidence>
<dbReference type="CDD" id="cd11071">
    <property type="entry name" value="CYP74"/>
    <property type="match status" value="1"/>
</dbReference>
<gene>
    <name evidence="3" type="ORF">MKW94_012708</name>
</gene>
<dbReference type="PANTHER" id="PTHR24286">
    <property type="entry name" value="CYTOCHROME P450 26"/>
    <property type="match status" value="1"/>
</dbReference>
<dbReference type="Gene3D" id="1.10.630.10">
    <property type="entry name" value="Cytochrome P450"/>
    <property type="match status" value="2"/>
</dbReference>
<dbReference type="InterPro" id="IPR036396">
    <property type="entry name" value="Cyt_P450_sf"/>
</dbReference>
<proteinExistence type="predicted"/>
<dbReference type="EMBL" id="JAJJMA010344475">
    <property type="protein sequence ID" value="MCL7051958.1"/>
    <property type="molecule type" value="Genomic_DNA"/>
</dbReference>
<keyword evidence="2" id="KW-0408">Iron</keyword>
<evidence type="ECO:0000313" key="3">
    <source>
        <dbReference type="EMBL" id="MCL7051958.1"/>
    </source>
</evidence>
<comment type="caution">
    <text evidence="3">The sequence shown here is derived from an EMBL/GenBank/DDBJ whole genome shotgun (WGS) entry which is preliminary data.</text>
</comment>
<dbReference type="GO" id="GO:0004497">
    <property type="term" value="F:monooxygenase activity"/>
    <property type="evidence" value="ECO:0007669"/>
    <property type="project" value="InterPro"/>
</dbReference>
<name>A0AA42B5B1_PAPNU</name>
<keyword evidence="1" id="KW-0479">Metal-binding</keyword>
<dbReference type="GO" id="GO:0016125">
    <property type="term" value="P:sterol metabolic process"/>
    <property type="evidence" value="ECO:0007669"/>
    <property type="project" value="TreeGrafter"/>
</dbReference>
<dbReference type="PANTHER" id="PTHR24286:SF302">
    <property type="entry name" value="ALLENE OXIDE SYNTHASE 2"/>
    <property type="match status" value="1"/>
</dbReference>
<dbReference type="GO" id="GO:0016705">
    <property type="term" value="F:oxidoreductase activity, acting on paired donors, with incorporation or reduction of molecular oxygen"/>
    <property type="evidence" value="ECO:0007669"/>
    <property type="project" value="InterPro"/>
</dbReference>
<dbReference type="AlphaFoldDB" id="A0AA42B5B1"/>
<dbReference type="GO" id="GO:0020037">
    <property type="term" value="F:heme binding"/>
    <property type="evidence" value="ECO:0007669"/>
    <property type="project" value="InterPro"/>
</dbReference>
<evidence type="ECO:0008006" key="5">
    <source>
        <dbReference type="Google" id="ProtNLM"/>
    </source>
</evidence>
<keyword evidence="4" id="KW-1185">Reference proteome</keyword>
<sequence length="463" mass="52808">MDQYPISTDESQVLSDLPMREIPGDYGLPIIGAIKDRYDFLYFQGQDEFFKSRMKKYNSTIFRTNMLPVQFNNGCNAKVIVLLDAVSFPVLFDVTKVEKRDVFINTYMPSTSFTGGYRTCAYLDPSERKHTQLKQLFLSLLASRHDDFIPEFQSCLSKLFDNMETNLSSSKNEEADFNALDDSMCSDYLFQLFFNVQPKDTKLGTDGPKLMTKWLVLQLHPLITLGLPKLFSWVDDLLLHTFLFPFFLVKSDYQKIYDVIYSSSTSILDEAEKLGITREEACHNLVFTISFNAFGATKVFFPNLMKWVALGGEKLHKDLANEIRTTVKSEGVPNQFATAKEDLVIHSHDSSFQVKKGELLLGFQPFATKDPKIFEDPEEFKGSRFVGEEGEKLLKYVYWSNGRETGNPTAVNKQCPAKNQMVLLARVMLIEFFLRYDTFTADIGTLLLGSSVKIKSLTRAETS</sequence>
<protein>
    <recommendedName>
        <fullName evidence="5">Allene oxide synthase</fullName>
    </recommendedName>
</protein>
<accession>A0AA42B5B1</accession>
<organism evidence="3 4">
    <name type="scientific">Papaver nudicaule</name>
    <name type="common">Iceland poppy</name>
    <dbReference type="NCBI Taxonomy" id="74823"/>
    <lineage>
        <taxon>Eukaryota</taxon>
        <taxon>Viridiplantae</taxon>
        <taxon>Streptophyta</taxon>
        <taxon>Embryophyta</taxon>
        <taxon>Tracheophyta</taxon>
        <taxon>Spermatophyta</taxon>
        <taxon>Magnoliopsida</taxon>
        <taxon>Ranunculales</taxon>
        <taxon>Papaveraceae</taxon>
        <taxon>Papaveroideae</taxon>
        <taxon>Papaver</taxon>
    </lineage>
</organism>